<comment type="similarity">
    <text evidence="2">Belongs to the TrkH potassium transport family.</text>
</comment>
<keyword evidence="4" id="KW-1003">Cell membrane</keyword>
<feature type="non-terminal residue" evidence="10">
    <location>
        <position position="1"/>
    </location>
</feature>
<dbReference type="InterPro" id="IPR003445">
    <property type="entry name" value="Cat_transpt"/>
</dbReference>
<dbReference type="GO" id="GO:0008324">
    <property type="term" value="F:monoatomic cation transmembrane transporter activity"/>
    <property type="evidence" value="ECO:0007669"/>
    <property type="project" value="InterPro"/>
</dbReference>
<feature type="transmembrane region" description="Helical" evidence="9">
    <location>
        <begin position="182"/>
        <end position="204"/>
    </location>
</feature>
<evidence type="ECO:0000256" key="2">
    <source>
        <dbReference type="ARBA" id="ARBA00009137"/>
    </source>
</evidence>
<evidence type="ECO:0000256" key="8">
    <source>
        <dbReference type="ARBA" id="ARBA00023136"/>
    </source>
</evidence>
<dbReference type="EMBL" id="UINC01166624">
    <property type="protein sequence ID" value="SVD68681.1"/>
    <property type="molecule type" value="Genomic_DNA"/>
</dbReference>
<comment type="subcellular location">
    <subcellularLocation>
        <location evidence="1">Cell membrane</location>
        <topology evidence="1">Multi-pass membrane protein</topology>
    </subcellularLocation>
</comment>
<keyword evidence="7" id="KW-0406">Ion transport</keyword>
<feature type="transmembrane region" description="Helical" evidence="9">
    <location>
        <begin position="235"/>
        <end position="255"/>
    </location>
</feature>
<feature type="transmembrane region" description="Helical" evidence="9">
    <location>
        <begin position="133"/>
        <end position="153"/>
    </location>
</feature>
<evidence type="ECO:0000256" key="5">
    <source>
        <dbReference type="ARBA" id="ARBA00022692"/>
    </source>
</evidence>
<dbReference type="GO" id="GO:0030001">
    <property type="term" value="P:metal ion transport"/>
    <property type="evidence" value="ECO:0007669"/>
    <property type="project" value="UniProtKB-ARBA"/>
</dbReference>
<evidence type="ECO:0008006" key="11">
    <source>
        <dbReference type="Google" id="ProtNLM"/>
    </source>
</evidence>
<proteinExistence type="inferred from homology"/>
<evidence type="ECO:0000256" key="1">
    <source>
        <dbReference type="ARBA" id="ARBA00004651"/>
    </source>
</evidence>
<name>A0A382XE71_9ZZZZ</name>
<evidence type="ECO:0000256" key="6">
    <source>
        <dbReference type="ARBA" id="ARBA00022989"/>
    </source>
</evidence>
<accession>A0A382XE71</accession>
<dbReference type="PANTHER" id="PTHR32024:SF2">
    <property type="entry name" value="TRK SYSTEM POTASSIUM UPTAKE PROTEIN TRKG-RELATED"/>
    <property type="match status" value="1"/>
</dbReference>
<feature type="non-terminal residue" evidence="10">
    <location>
        <position position="271"/>
    </location>
</feature>
<organism evidence="10">
    <name type="scientific">marine metagenome</name>
    <dbReference type="NCBI Taxonomy" id="408172"/>
    <lineage>
        <taxon>unclassified sequences</taxon>
        <taxon>metagenomes</taxon>
        <taxon>ecological metagenomes</taxon>
    </lineage>
</organism>
<protein>
    <recommendedName>
        <fullName evidence="11">TrkH family potassium uptake protein</fullName>
    </recommendedName>
</protein>
<dbReference type="AlphaFoldDB" id="A0A382XE71"/>
<reference evidence="10" key="1">
    <citation type="submission" date="2018-05" db="EMBL/GenBank/DDBJ databases">
        <authorList>
            <person name="Lanie J.A."/>
            <person name="Ng W.-L."/>
            <person name="Kazmierczak K.M."/>
            <person name="Andrzejewski T.M."/>
            <person name="Davidsen T.M."/>
            <person name="Wayne K.J."/>
            <person name="Tettelin H."/>
            <person name="Glass J.I."/>
            <person name="Rusch D."/>
            <person name="Podicherti R."/>
            <person name="Tsui H.-C.T."/>
            <person name="Winkler M.E."/>
        </authorList>
    </citation>
    <scope>NUCLEOTIDE SEQUENCE</scope>
</reference>
<keyword evidence="6 9" id="KW-1133">Transmembrane helix</keyword>
<dbReference type="GO" id="GO:0005886">
    <property type="term" value="C:plasma membrane"/>
    <property type="evidence" value="ECO:0007669"/>
    <property type="project" value="UniProtKB-SubCell"/>
</dbReference>
<sequence>SVGGMALLFVALGMGAATLVALVDGADAPALATATGVTALIGATLFHVAKPGSRDVATIFSAVGTTWVAASVLGALPYLLAGTFAAAGRPWIVVLADALFESVSGFSCTGSTVFGAHNPIESHGSGVLIYRQLTQWAGGMGIVVLVVMVLPSLRSSGLGLIDAEAPGVGVDRITPRISTTALRFWGIYAGFTVVVAIGLLGAGMGPFDAVAHALSTASTGGFSTRSASIGHWDSLSIELVLVMAMLAGGSSFALHSQLVRTRKFRHHRDPE</sequence>
<keyword evidence="8 9" id="KW-0472">Membrane</keyword>
<dbReference type="PANTHER" id="PTHR32024">
    <property type="entry name" value="TRK SYSTEM POTASSIUM UPTAKE PROTEIN TRKG-RELATED"/>
    <property type="match status" value="1"/>
</dbReference>
<keyword evidence="5 9" id="KW-0812">Transmembrane</keyword>
<evidence type="ECO:0000256" key="3">
    <source>
        <dbReference type="ARBA" id="ARBA00022448"/>
    </source>
</evidence>
<evidence type="ECO:0000256" key="7">
    <source>
        <dbReference type="ARBA" id="ARBA00023065"/>
    </source>
</evidence>
<evidence type="ECO:0000256" key="9">
    <source>
        <dbReference type="SAM" id="Phobius"/>
    </source>
</evidence>
<feature type="transmembrane region" description="Helical" evidence="9">
    <location>
        <begin position="31"/>
        <end position="49"/>
    </location>
</feature>
<evidence type="ECO:0000256" key="4">
    <source>
        <dbReference type="ARBA" id="ARBA00022475"/>
    </source>
</evidence>
<gene>
    <name evidence="10" type="ORF">METZ01_LOCUS421535</name>
</gene>
<keyword evidence="3" id="KW-0813">Transport</keyword>
<dbReference type="Pfam" id="PF02386">
    <property type="entry name" value="TrkH"/>
    <property type="match status" value="1"/>
</dbReference>
<evidence type="ECO:0000313" key="10">
    <source>
        <dbReference type="EMBL" id="SVD68681.1"/>
    </source>
</evidence>
<feature type="transmembrane region" description="Helical" evidence="9">
    <location>
        <begin position="56"/>
        <end position="80"/>
    </location>
</feature>